<dbReference type="InterPro" id="IPR011335">
    <property type="entry name" value="Restrct_endonuc-II-like"/>
</dbReference>
<dbReference type="Proteomes" id="UP000296201">
    <property type="component" value="Chromosome"/>
</dbReference>
<dbReference type="GO" id="GO:0003677">
    <property type="term" value="F:DNA binding"/>
    <property type="evidence" value="ECO:0007669"/>
    <property type="project" value="InterPro"/>
</dbReference>
<keyword evidence="2" id="KW-0255">Endonuclease</keyword>
<dbReference type="InterPro" id="IPR007560">
    <property type="entry name" value="Restrct_endonuc_IV_Mrr"/>
</dbReference>
<feature type="domain" description="Restriction endonuclease type IV Mrr" evidence="1">
    <location>
        <begin position="36"/>
        <end position="108"/>
    </location>
</feature>
<dbReference type="Pfam" id="PF04471">
    <property type="entry name" value="Mrr_cat"/>
    <property type="match status" value="1"/>
</dbReference>
<dbReference type="AlphaFoldDB" id="A0A4P7NZI1"/>
<evidence type="ECO:0000313" key="3">
    <source>
        <dbReference type="Proteomes" id="UP000296201"/>
    </source>
</evidence>
<gene>
    <name evidence="2" type="ORF">GHNINEIG_00402</name>
</gene>
<keyword evidence="2" id="KW-0378">Hydrolase</keyword>
<protein>
    <submittedName>
        <fullName evidence="2">Restriction endonuclease</fullName>
    </submittedName>
</protein>
<reference evidence="2 3" key="1">
    <citation type="submission" date="2018-08" db="EMBL/GenBank/DDBJ databases">
        <title>Horizontal acquisition of hydrogen conversion ability and other habitat adaptations in Hydrogenovibrio crunogenus strains.</title>
        <authorList>
            <person name="Gonnella G."/>
            <person name="Adam N."/>
            <person name="Perner M."/>
        </authorList>
    </citation>
    <scope>NUCLEOTIDE SEQUENCE [LARGE SCALE GENOMIC DNA]</scope>
    <source>
        <strain evidence="2 3">SP-41</strain>
    </source>
</reference>
<evidence type="ECO:0000259" key="1">
    <source>
        <dbReference type="Pfam" id="PF04471"/>
    </source>
</evidence>
<keyword evidence="2" id="KW-0540">Nuclease</keyword>
<proteinExistence type="predicted"/>
<dbReference type="InterPro" id="IPR011856">
    <property type="entry name" value="tRNA_endonuc-like_dom_sf"/>
</dbReference>
<dbReference type="GO" id="GO:0004519">
    <property type="term" value="F:endonuclease activity"/>
    <property type="evidence" value="ECO:0007669"/>
    <property type="project" value="UniProtKB-KW"/>
</dbReference>
<accession>A0A4P7NZI1</accession>
<evidence type="ECO:0000313" key="2">
    <source>
        <dbReference type="EMBL" id="QBZ82372.1"/>
    </source>
</evidence>
<organism evidence="2 3">
    <name type="scientific">Hydrogenovibrio crunogenus</name>
    <dbReference type="NCBI Taxonomy" id="39765"/>
    <lineage>
        <taxon>Bacteria</taxon>
        <taxon>Pseudomonadati</taxon>
        <taxon>Pseudomonadota</taxon>
        <taxon>Gammaproteobacteria</taxon>
        <taxon>Thiotrichales</taxon>
        <taxon>Piscirickettsiaceae</taxon>
        <taxon>Hydrogenovibrio</taxon>
    </lineage>
</organism>
<sequence>MWRQYEWLISKIFHDNTSSLTTKILNDTRVVGEYSERSRQVDILIKTKTQTTMVECKHYSVPVDIKSVESFLGMVTDVKVDYGILVSSSGYTKSAEKRIRGLKDKISLENIDWETAYETAFEEVSYGRISDVCAHCVDRYESGREVPGLLCWEHGFALEYQGTVSEFSISKCLKCNKYTAYCDACGLVTPIEKNDICCDLASQFISWYKDTYQ</sequence>
<dbReference type="Gene3D" id="3.40.1350.10">
    <property type="match status" value="1"/>
</dbReference>
<dbReference type="SUPFAM" id="SSF52980">
    <property type="entry name" value="Restriction endonuclease-like"/>
    <property type="match status" value="1"/>
</dbReference>
<dbReference type="GO" id="GO:0009307">
    <property type="term" value="P:DNA restriction-modification system"/>
    <property type="evidence" value="ECO:0007669"/>
    <property type="project" value="InterPro"/>
</dbReference>
<keyword evidence="3" id="KW-1185">Reference proteome</keyword>
<name>A0A4P7NZI1_9GAMM</name>
<dbReference type="EMBL" id="CP032096">
    <property type="protein sequence ID" value="QBZ82372.1"/>
    <property type="molecule type" value="Genomic_DNA"/>
</dbReference>